<gene>
    <name evidence="3" type="ORF">COV24_02300</name>
</gene>
<reference evidence="3 4" key="1">
    <citation type="submission" date="2017-09" db="EMBL/GenBank/DDBJ databases">
        <title>Depth-based differentiation of microbial function through sediment-hosted aquifers and enrichment of novel symbionts in the deep terrestrial subsurface.</title>
        <authorList>
            <person name="Probst A.J."/>
            <person name="Ladd B."/>
            <person name="Jarett J.K."/>
            <person name="Geller-Mcgrath D.E."/>
            <person name="Sieber C.M."/>
            <person name="Emerson J.B."/>
            <person name="Anantharaman K."/>
            <person name="Thomas B.C."/>
            <person name="Malmstrom R."/>
            <person name="Stieglmeier M."/>
            <person name="Klingl A."/>
            <person name="Woyke T."/>
            <person name="Ryan C.M."/>
            <person name="Banfield J.F."/>
        </authorList>
    </citation>
    <scope>NUCLEOTIDE SEQUENCE [LARGE SCALE GENOMIC DNA]</scope>
    <source>
        <strain evidence="3">CG10_big_fil_rev_8_21_14_0_10_32_10</strain>
    </source>
</reference>
<dbReference type="InterPro" id="IPR022029">
    <property type="entry name" value="YoaR-like_PG-bd"/>
</dbReference>
<evidence type="ECO:0000256" key="1">
    <source>
        <dbReference type="SAM" id="Phobius"/>
    </source>
</evidence>
<dbReference type="InterPro" id="IPR052913">
    <property type="entry name" value="Glycopeptide_resist_protein"/>
</dbReference>
<keyword evidence="1" id="KW-1133">Transmembrane helix</keyword>
<feature type="transmembrane region" description="Helical" evidence="1">
    <location>
        <begin position="12"/>
        <end position="33"/>
    </location>
</feature>
<sequence length="582" mass="65354">MVKRKNLKLRGETYFLMYTFSILFLIAALYNFYFINKILPGVYLNNVNYSGLTRDQAQEKIHSLVQNTNSLKLKSEDEVYDISFDNIDLKFLENDTLNYLYDCGRSGVVSHFYNIIGFVKPLCSTSLHYSINKDKLNVQLASYAADKFPENKNAYFYIEDTTLKILEASRGKQLNLELLKEDILNNLKKGKFTYNVSTYDFVPNIYTSDLEKIKDKVNYFLDLNLSFSYKNNVYSPKKDQKLELLAFKNSNGSVSIFPNNPGISSYVENLSANINTDPKSFVLNVTVSTVHFEPPIVGVNVKKDDLKKQISEYIVSFDYNSETNDAKVISIKVDESKPSVDDNKYGITELIGEGVSYFKGSAASRVSNIVTASNKIKGTLVKPGDSFSFNDSVGPITLDAGFNTAYVISKGRTVLGTGGGVCQVSTTVFRAALNSGLPITDRTAHAYRVSYYEQKSQLGLDATIYQPSVDLVFKNDTQHYILVYANVDTKNSTMSVQIYGTRDGRTVNISDTKMISQIAPPAPKYIETADLPKGVVHQVEYPAWGGTVLFTRVVKNKDGEVLYNDEFKNYYVPWAAVYEKGV</sequence>
<organism evidence="3 4">
    <name type="scientific">candidate division WWE3 bacterium CG10_big_fil_rev_8_21_14_0_10_32_10</name>
    <dbReference type="NCBI Taxonomy" id="1975090"/>
    <lineage>
        <taxon>Bacteria</taxon>
        <taxon>Katanobacteria</taxon>
    </lineage>
</organism>
<evidence type="ECO:0000313" key="3">
    <source>
        <dbReference type="EMBL" id="PIR43519.1"/>
    </source>
</evidence>
<keyword evidence="1" id="KW-0472">Membrane</keyword>
<dbReference type="Pfam" id="PF12229">
    <property type="entry name" value="PG_binding_4"/>
    <property type="match status" value="1"/>
</dbReference>
<dbReference type="AlphaFoldDB" id="A0A2H0RAG9"/>
<protein>
    <recommendedName>
        <fullName evidence="2">YoaR-like putative peptidoglycan binding domain-containing protein</fullName>
    </recommendedName>
</protein>
<proteinExistence type="predicted"/>
<dbReference type="Pfam" id="PF04294">
    <property type="entry name" value="VanW"/>
    <property type="match status" value="1"/>
</dbReference>
<dbReference type="PANTHER" id="PTHR35788:SF1">
    <property type="entry name" value="EXPORTED PROTEIN"/>
    <property type="match status" value="1"/>
</dbReference>
<keyword evidence="1" id="KW-0812">Transmembrane</keyword>
<dbReference type="InterPro" id="IPR007391">
    <property type="entry name" value="Vancomycin_resist_VanW"/>
</dbReference>
<evidence type="ECO:0000313" key="4">
    <source>
        <dbReference type="Proteomes" id="UP000230214"/>
    </source>
</evidence>
<dbReference type="Proteomes" id="UP000230214">
    <property type="component" value="Unassembled WGS sequence"/>
</dbReference>
<comment type="caution">
    <text evidence="3">The sequence shown here is derived from an EMBL/GenBank/DDBJ whole genome shotgun (WGS) entry which is preliminary data.</text>
</comment>
<dbReference type="EMBL" id="PCXU01000020">
    <property type="protein sequence ID" value="PIR43519.1"/>
    <property type="molecule type" value="Genomic_DNA"/>
</dbReference>
<name>A0A2H0RAG9_UNCKA</name>
<feature type="domain" description="YoaR-like putative peptidoglycan binding" evidence="2">
    <location>
        <begin position="80"/>
        <end position="191"/>
    </location>
</feature>
<evidence type="ECO:0000259" key="2">
    <source>
        <dbReference type="Pfam" id="PF12229"/>
    </source>
</evidence>
<dbReference type="PANTHER" id="PTHR35788">
    <property type="entry name" value="EXPORTED PROTEIN-RELATED"/>
    <property type="match status" value="1"/>
</dbReference>
<accession>A0A2H0RAG9</accession>